<keyword evidence="2" id="KW-1185">Reference proteome</keyword>
<comment type="caution">
    <text evidence="1">The sequence shown here is derived from an EMBL/GenBank/DDBJ whole genome shotgun (WGS) entry which is preliminary data.</text>
</comment>
<name>A0ACC0Y8S7_9ROSI</name>
<reference evidence="2" key="1">
    <citation type="journal article" date="2023" name="G3 (Bethesda)">
        <title>Genome assembly and association tests identify interacting loci associated with vigor, precocity, and sex in interspecific pistachio rootstocks.</title>
        <authorList>
            <person name="Palmer W."/>
            <person name="Jacygrad E."/>
            <person name="Sagayaradj S."/>
            <person name="Cavanaugh K."/>
            <person name="Han R."/>
            <person name="Bertier L."/>
            <person name="Beede B."/>
            <person name="Kafkas S."/>
            <person name="Golino D."/>
            <person name="Preece J."/>
            <person name="Michelmore R."/>
        </authorList>
    </citation>
    <scope>NUCLEOTIDE SEQUENCE [LARGE SCALE GENOMIC DNA]</scope>
</reference>
<evidence type="ECO:0000313" key="2">
    <source>
        <dbReference type="Proteomes" id="UP001163603"/>
    </source>
</evidence>
<sequence>MKDVYQGTLLPSEPTCHSELLDHITLVDTPGVLSGEKQRTQRSYDFAGVTSWFVAKCDLILLLFNPHKLDVSDEFKRVISALCGHDDKIRVVLNKADQLMRVYGALMWSLGKVLNTLEVVRVYIGSFNENIVTEVATGPIGKELFEKEQEDLLADLKDIPKKACDHQVS</sequence>
<dbReference type="Proteomes" id="UP001163603">
    <property type="component" value="Chromosome 8"/>
</dbReference>
<gene>
    <name evidence="1" type="ORF">Pint_13661</name>
</gene>
<accession>A0ACC0Y8S7</accession>
<protein>
    <submittedName>
        <fullName evidence="1">Uncharacterized protein</fullName>
    </submittedName>
</protein>
<organism evidence="1 2">
    <name type="scientific">Pistacia integerrima</name>
    <dbReference type="NCBI Taxonomy" id="434235"/>
    <lineage>
        <taxon>Eukaryota</taxon>
        <taxon>Viridiplantae</taxon>
        <taxon>Streptophyta</taxon>
        <taxon>Embryophyta</taxon>
        <taxon>Tracheophyta</taxon>
        <taxon>Spermatophyta</taxon>
        <taxon>Magnoliopsida</taxon>
        <taxon>eudicotyledons</taxon>
        <taxon>Gunneridae</taxon>
        <taxon>Pentapetalae</taxon>
        <taxon>rosids</taxon>
        <taxon>malvids</taxon>
        <taxon>Sapindales</taxon>
        <taxon>Anacardiaceae</taxon>
        <taxon>Pistacia</taxon>
    </lineage>
</organism>
<proteinExistence type="predicted"/>
<evidence type="ECO:0000313" key="1">
    <source>
        <dbReference type="EMBL" id="KAJ0031389.1"/>
    </source>
</evidence>
<dbReference type="EMBL" id="CM047743">
    <property type="protein sequence ID" value="KAJ0031389.1"/>
    <property type="molecule type" value="Genomic_DNA"/>
</dbReference>